<protein>
    <recommendedName>
        <fullName evidence="2">Toxin co-regulated pilus biosynthesis protein Q C-terminal domain-containing protein</fullName>
    </recommendedName>
</protein>
<dbReference type="EMBL" id="MDHN01000028">
    <property type="protein sequence ID" value="OFC70586.1"/>
    <property type="molecule type" value="Genomic_DNA"/>
</dbReference>
<sequence length="204" mass="22618">MAKQPQSDAAFWAKHLGVAIAVLIVAGIVVYFYRSSGAESAPEAASQEKSISSGLSEFYREYRMTSTDVIDDESSDFVLELNNSEESLDAQLAGMSSDLKPANKRWVGEHKFRSFKAGNTLREAITRYAEQEGMQVIWDLDQDFVIKYQFQMNNTIVGSLSDIAKAVNANFEDGVGTYVCPQQRSLVVTEEETAFLKKNCSAVN</sequence>
<evidence type="ECO:0000256" key="1">
    <source>
        <dbReference type="SAM" id="Phobius"/>
    </source>
</evidence>
<dbReference type="OrthoDB" id="6224370at2"/>
<evidence type="ECO:0000313" key="4">
    <source>
        <dbReference type="Proteomes" id="UP000175691"/>
    </source>
</evidence>
<gene>
    <name evidence="3" type="ORF">BFC18_12585</name>
</gene>
<organism evidence="3 4">
    <name type="scientific">Alteromonas confluentis</name>
    <dbReference type="NCBI Taxonomy" id="1656094"/>
    <lineage>
        <taxon>Bacteria</taxon>
        <taxon>Pseudomonadati</taxon>
        <taxon>Pseudomonadota</taxon>
        <taxon>Gammaproteobacteria</taxon>
        <taxon>Alteromonadales</taxon>
        <taxon>Alteromonadaceae</taxon>
        <taxon>Alteromonas/Salinimonas group</taxon>
        <taxon>Alteromonas</taxon>
    </lineage>
</organism>
<dbReference type="STRING" id="1656094.BFC18_12585"/>
<dbReference type="InterPro" id="IPR018927">
    <property type="entry name" value="Pilus_synth_Q_C"/>
</dbReference>
<keyword evidence="1" id="KW-0472">Membrane</keyword>
<proteinExistence type="predicted"/>
<dbReference type="Proteomes" id="UP000175691">
    <property type="component" value="Unassembled WGS sequence"/>
</dbReference>
<accession>A0A1E7ZAN3</accession>
<keyword evidence="1" id="KW-0812">Transmembrane</keyword>
<dbReference type="Pfam" id="PF10671">
    <property type="entry name" value="TcpQ"/>
    <property type="match status" value="1"/>
</dbReference>
<dbReference type="Gene3D" id="3.55.50.70">
    <property type="match status" value="1"/>
</dbReference>
<feature type="transmembrane region" description="Helical" evidence="1">
    <location>
        <begin position="12"/>
        <end position="33"/>
    </location>
</feature>
<name>A0A1E7ZAN3_9ALTE</name>
<dbReference type="AlphaFoldDB" id="A0A1E7ZAN3"/>
<evidence type="ECO:0000313" key="3">
    <source>
        <dbReference type="EMBL" id="OFC70586.1"/>
    </source>
</evidence>
<keyword evidence="4" id="KW-1185">Reference proteome</keyword>
<feature type="domain" description="Toxin co-regulated pilus biosynthesis protein Q C-terminal" evidence="2">
    <location>
        <begin position="115"/>
        <end position="190"/>
    </location>
</feature>
<evidence type="ECO:0000259" key="2">
    <source>
        <dbReference type="Pfam" id="PF10671"/>
    </source>
</evidence>
<comment type="caution">
    <text evidence="3">The sequence shown here is derived from an EMBL/GenBank/DDBJ whole genome shotgun (WGS) entry which is preliminary data.</text>
</comment>
<keyword evidence="1" id="KW-1133">Transmembrane helix</keyword>
<dbReference type="RefSeq" id="WP_070125659.1">
    <property type="nucleotide sequence ID" value="NZ_MDHN01000028.1"/>
</dbReference>
<reference evidence="3 4" key="1">
    <citation type="submission" date="2016-08" db="EMBL/GenBank/DDBJ databases">
        <authorList>
            <person name="Seilhamer J.J."/>
        </authorList>
    </citation>
    <scope>NUCLEOTIDE SEQUENCE [LARGE SCALE GENOMIC DNA]</scope>
    <source>
        <strain evidence="3 4">KCTC 42603</strain>
    </source>
</reference>